<feature type="transmembrane region" description="Helical" evidence="5">
    <location>
        <begin position="631"/>
        <end position="655"/>
    </location>
</feature>
<evidence type="ECO:0000256" key="2">
    <source>
        <dbReference type="ARBA" id="ARBA00022692"/>
    </source>
</evidence>
<comment type="similarity">
    <text evidence="5">Belongs to the TatC family.</text>
</comment>
<dbReference type="AlphaFoldDB" id="M1XZE0"/>
<keyword evidence="5" id="KW-0811">Translocation</keyword>
<dbReference type="GO" id="GO:0065002">
    <property type="term" value="P:intracellular protein transmembrane transport"/>
    <property type="evidence" value="ECO:0007669"/>
    <property type="project" value="TreeGrafter"/>
</dbReference>
<keyword evidence="2 5" id="KW-0812">Transmembrane</keyword>
<accession>M1XZE0</accession>
<protein>
    <recommendedName>
        <fullName evidence="5">Sec-independent protein translocase protein TatC</fullName>
    </recommendedName>
</protein>
<feature type="compositionally biased region" description="Acidic residues" evidence="6">
    <location>
        <begin position="415"/>
        <end position="424"/>
    </location>
</feature>
<feature type="transmembrane region" description="Helical" evidence="5">
    <location>
        <begin position="34"/>
        <end position="57"/>
    </location>
</feature>
<gene>
    <name evidence="7" type="primary">tatC2</name>
    <name evidence="5" type="synonym">tatC</name>
    <name evidence="7" type="ordered locus">Nmlp_1323</name>
</gene>
<evidence type="ECO:0000256" key="6">
    <source>
        <dbReference type="SAM" id="MobiDB-lite"/>
    </source>
</evidence>
<organism evidence="7 8">
    <name type="scientific">Natronomonas moolapensis (strain DSM 18674 / CECT 7526 / JCM 14361 / 8.8.11)</name>
    <dbReference type="NCBI Taxonomy" id="268739"/>
    <lineage>
        <taxon>Archaea</taxon>
        <taxon>Methanobacteriati</taxon>
        <taxon>Methanobacteriota</taxon>
        <taxon>Stenosarchaea group</taxon>
        <taxon>Halobacteria</taxon>
        <taxon>Halobacteriales</taxon>
        <taxon>Natronomonadaceae</taxon>
        <taxon>Natronomonas</taxon>
    </lineage>
</organism>
<feature type="transmembrane region" description="Helical" evidence="5">
    <location>
        <begin position="230"/>
        <end position="251"/>
    </location>
</feature>
<dbReference type="eggNOG" id="arCOG04736">
    <property type="taxonomic scope" value="Archaea"/>
</dbReference>
<dbReference type="GO" id="GO:0043953">
    <property type="term" value="P:protein transport by the Tat complex"/>
    <property type="evidence" value="ECO:0007669"/>
    <property type="project" value="UniProtKB-UniRule"/>
</dbReference>
<keyword evidence="4 5" id="KW-0472">Membrane</keyword>
<reference evidence="7 8" key="1">
    <citation type="journal article" date="2013" name="Genome Announc.">
        <title>Genome of the haloarchaeon Natronomonas moolapensis, a neutrophilic member of a previously haloalkaliphilic genus.</title>
        <authorList>
            <person name="Dyall-Smith M.L."/>
            <person name="Pfeiffer F."/>
            <person name="Oberwinkler T."/>
            <person name="Klee K."/>
            <person name="Rampp M."/>
            <person name="Palm P."/>
            <person name="Gross K."/>
            <person name="Schuster S.C."/>
            <person name="Oesterhelt D."/>
        </authorList>
    </citation>
    <scope>NUCLEOTIDE SEQUENCE [LARGE SCALE GENOMIC DNA]</scope>
    <source>
        <strain evidence="8">DSM 18674 / JCM 14361 / 8.8.11</strain>
    </source>
</reference>
<feature type="compositionally biased region" description="Polar residues" evidence="6">
    <location>
        <begin position="440"/>
        <end position="449"/>
    </location>
</feature>
<dbReference type="PANTHER" id="PTHR30371">
    <property type="entry name" value="SEC-INDEPENDENT PROTEIN TRANSLOCASE PROTEIN TATC"/>
    <property type="match status" value="1"/>
</dbReference>
<feature type="transmembrane region" description="Helical" evidence="5">
    <location>
        <begin position="591"/>
        <end position="619"/>
    </location>
</feature>
<proteinExistence type="inferred from homology"/>
<comment type="subunit">
    <text evidence="5">Forms a complex with TatA.</text>
</comment>
<feature type="transmembrane region" description="Helical" evidence="5">
    <location>
        <begin position="680"/>
        <end position="705"/>
    </location>
</feature>
<evidence type="ECO:0000256" key="3">
    <source>
        <dbReference type="ARBA" id="ARBA00022989"/>
    </source>
</evidence>
<sequence>MSSAVDDDVARTVSEGRAHLGALLRTAQKHLQKVFIVFLIGFLGIFTVLRLYIWDILKQDLNAHPDIVVVAITPFEVILLQAKIGLVSGLIIMLPALAYFGRDSLKNRGRWPESFPRWKGAGFGLASAGLFVGGVAYAYHLFFPIMFGFLADNAVGAGFEPTYSISMWAQFVFLLSLSFGLAAQLPLLMSTLSYTGIVPYETFRDKWKYAVIAIFVFGALFSPPDPFTQIMWAVPLVVLYGASLYLSKIVVTTKRSHDSIDVRQTAGERWNVLVGLFVLGAGSVYAFYTYGVGAALNDLLAAAGSGYRILPPGAGYGIAETTYLAVVGSVYGLVFSVLGFAYFVYDGLEEPEPDVRRLDPEEIDVADLDLEGVRSAPGAVFAAMDEDEAVGLAGAAMEADDPDRAQAILDRFDEAEAAAEEASEGEGTAGDGSVPPQGEPGQSQHTQGTVGAETAKSLRRRQQVRGDSTVQEAAGAGTAARGDESDPAGAEAGADGRSLAERSAGALDVFSDDDVDEDDIGGYAYDIKFILDSVTSKSFRLVGVFAAVMAATFFVLYQGGIGVLHERFVGGMPSQFAAEQVSIVTLHPVEALIFMIKVSVIFGAASTLPLLLYYAWPALKDRGLARGDRRVLLVWGGSLLTAMVLGSLFGFLYLAPTAISWLASDVLDAGMVIAYRISNYGWMIFFFTVGIGILVMVPVTMLLFHRGGIVPYGVFRTRWREFAIAVLAAGAFLSPRGIFTMFLLGVPIIAAYGLGLGSLWLYTLGGRRVPEAAEPAD</sequence>
<keyword evidence="8" id="KW-1185">Reference proteome</keyword>
<dbReference type="GO" id="GO:0009977">
    <property type="term" value="F:proton motive force dependent protein transmembrane transporter activity"/>
    <property type="evidence" value="ECO:0007669"/>
    <property type="project" value="TreeGrafter"/>
</dbReference>
<dbReference type="STRING" id="268739.Nmlp_1323"/>
<keyword evidence="3 5" id="KW-1133">Transmembrane helix</keyword>
<feature type="transmembrane region" description="Helical" evidence="5">
    <location>
        <begin position="77"/>
        <end position="100"/>
    </location>
</feature>
<feature type="transmembrane region" description="Helical" evidence="5">
    <location>
        <begin position="167"/>
        <end position="187"/>
    </location>
</feature>
<dbReference type="InterPro" id="IPR002033">
    <property type="entry name" value="TatC"/>
</dbReference>
<dbReference type="KEGG" id="nmo:Nmlp_1323"/>
<dbReference type="GO" id="GO:0033281">
    <property type="term" value="C:TAT protein transport complex"/>
    <property type="evidence" value="ECO:0007669"/>
    <property type="project" value="UniProtKB-UniRule"/>
</dbReference>
<feature type="transmembrane region" description="Helical" evidence="5">
    <location>
        <begin position="121"/>
        <end position="147"/>
    </location>
</feature>
<keyword evidence="5" id="KW-0653">Protein transport</keyword>
<evidence type="ECO:0000256" key="4">
    <source>
        <dbReference type="ARBA" id="ARBA00023136"/>
    </source>
</evidence>
<dbReference type="PRINTS" id="PR01840">
    <property type="entry name" value="TATCFAMILY"/>
</dbReference>
<evidence type="ECO:0000256" key="1">
    <source>
        <dbReference type="ARBA" id="ARBA00004141"/>
    </source>
</evidence>
<comment type="caution">
    <text evidence="5">Lacks conserved residue(s) required for the propagation of feature annotation.</text>
</comment>
<dbReference type="GeneID" id="14652227"/>
<name>M1XZE0_NATM8</name>
<dbReference type="PANTHER" id="PTHR30371:SF0">
    <property type="entry name" value="SEC-INDEPENDENT PROTEIN TRANSLOCASE PROTEIN TATC, CHLOROPLASTIC-RELATED"/>
    <property type="match status" value="1"/>
</dbReference>
<dbReference type="Proteomes" id="UP000011867">
    <property type="component" value="Chromosome"/>
</dbReference>
<dbReference type="HAMAP" id="MF_00902">
    <property type="entry name" value="TatC"/>
    <property type="match status" value="1"/>
</dbReference>
<dbReference type="RefSeq" id="WP_015408378.1">
    <property type="nucleotide sequence ID" value="NC_020388.1"/>
</dbReference>
<evidence type="ECO:0000313" key="8">
    <source>
        <dbReference type="Proteomes" id="UP000011867"/>
    </source>
</evidence>
<keyword evidence="5" id="KW-0813">Transport</keyword>
<feature type="transmembrane region" description="Helical" evidence="5">
    <location>
        <begin position="272"/>
        <end position="290"/>
    </location>
</feature>
<evidence type="ECO:0000313" key="7">
    <source>
        <dbReference type="EMBL" id="CCQ35531.1"/>
    </source>
</evidence>
<evidence type="ECO:0000256" key="5">
    <source>
        <dbReference type="HAMAP-Rule" id="MF_00902"/>
    </source>
</evidence>
<dbReference type="OrthoDB" id="15305at2157"/>
<dbReference type="Pfam" id="PF00902">
    <property type="entry name" value="TatC"/>
    <property type="match status" value="2"/>
</dbReference>
<feature type="transmembrane region" description="Helical" evidence="5">
    <location>
        <begin position="739"/>
        <end position="762"/>
    </location>
</feature>
<comment type="subcellular location">
    <subcellularLocation>
        <location evidence="5">Cell membrane</location>
        <topology evidence="5">Multi-pass membrane protein</topology>
    </subcellularLocation>
    <subcellularLocation>
        <location evidence="1">Membrane</location>
        <topology evidence="1">Multi-pass membrane protein</topology>
    </subcellularLocation>
</comment>
<feature type="region of interest" description="Disordered" evidence="6">
    <location>
        <begin position="415"/>
        <end position="496"/>
    </location>
</feature>
<feature type="transmembrane region" description="Helical" evidence="5">
    <location>
        <begin position="538"/>
        <end position="557"/>
    </location>
</feature>
<comment type="function">
    <text evidence="5">Part of the twin-arginine translocation (Tat) system that transports large folded proteins containing a characteristic twin-arginine motif in their signal peptide across membranes.</text>
</comment>
<dbReference type="HOGENOM" id="CLU_359694_0_0_2"/>
<feature type="transmembrane region" description="Helical" evidence="5">
    <location>
        <begin position="323"/>
        <end position="345"/>
    </location>
</feature>
<keyword evidence="5" id="KW-1003">Cell membrane</keyword>
<feature type="transmembrane region" description="Helical" evidence="5">
    <location>
        <begin position="207"/>
        <end position="224"/>
    </location>
</feature>
<dbReference type="EMBL" id="HF582854">
    <property type="protein sequence ID" value="CCQ35531.1"/>
    <property type="molecule type" value="Genomic_DNA"/>
</dbReference>